<dbReference type="PANTHER" id="PTHR23417">
    <property type="entry name" value="3-DEOXY-D-MANNO-OCTULOSONIC-ACID TRANSFERASE/TRNA GUANINE-N 7 - -METHYLTRANSFERASE"/>
    <property type="match status" value="1"/>
</dbReference>
<dbReference type="RefSeq" id="WP_200593963.1">
    <property type="nucleotide sequence ID" value="NZ_JAEPBG010000007.1"/>
</dbReference>
<dbReference type="EMBL" id="JAEPBG010000007">
    <property type="protein sequence ID" value="MBK4736488.1"/>
    <property type="molecule type" value="Genomic_DNA"/>
</dbReference>
<name>A0A934SW46_9BURK</name>
<evidence type="ECO:0000256" key="7">
    <source>
        <dbReference type="ARBA" id="ARBA00022694"/>
    </source>
</evidence>
<gene>
    <name evidence="8" type="ORF">JJB74_17835</name>
</gene>
<keyword evidence="4 8" id="KW-0489">Methyltransferase</keyword>
<dbReference type="Proteomes" id="UP000622890">
    <property type="component" value="Unassembled WGS sequence"/>
</dbReference>
<dbReference type="Pfam" id="PF02390">
    <property type="entry name" value="Methyltransf_4"/>
    <property type="match status" value="1"/>
</dbReference>
<dbReference type="Gene3D" id="3.40.50.150">
    <property type="entry name" value="Vaccinia Virus protein VP39"/>
    <property type="match status" value="1"/>
</dbReference>
<comment type="function">
    <text evidence="2">Catalyzes the formation of N(7)-methylguanine at position 46 (m7G46) in tRNA.</text>
</comment>
<dbReference type="PANTHER" id="PTHR23417:SF14">
    <property type="entry name" value="PENTACOTRIPEPTIDE-REPEAT REGION OF PRORP DOMAIN-CONTAINING PROTEIN"/>
    <property type="match status" value="1"/>
</dbReference>
<comment type="caution">
    <text evidence="8">The sequence shown here is derived from an EMBL/GenBank/DDBJ whole genome shotgun (WGS) entry which is preliminary data.</text>
</comment>
<dbReference type="InterPro" id="IPR003358">
    <property type="entry name" value="tRNA_(Gua-N-7)_MeTrfase_Trmb"/>
</dbReference>
<keyword evidence="5" id="KW-0808">Transferase</keyword>
<dbReference type="SUPFAM" id="SSF53335">
    <property type="entry name" value="S-adenosyl-L-methionine-dependent methyltransferases"/>
    <property type="match status" value="1"/>
</dbReference>
<reference evidence="8" key="1">
    <citation type="submission" date="2021-01" db="EMBL/GenBank/DDBJ databases">
        <title>Genome sequence of strain Noviherbaspirillum sp. DKR-6.</title>
        <authorList>
            <person name="Chaudhary D.K."/>
        </authorList>
    </citation>
    <scope>NUCLEOTIDE SEQUENCE</scope>
    <source>
        <strain evidence="8">DKR-6</strain>
    </source>
</reference>
<accession>A0A934SW46</accession>
<evidence type="ECO:0000256" key="3">
    <source>
        <dbReference type="ARBA" id="ARBA00011977"/>
    </source>
</evidence>
<dbReference type="GO" id="GO:0043527">
    <property type="term" value="C:tRNA methyltransferase complex"/>
    <property type="evidence" value="ECO:0007669"/>
    <property type="project" value="TreeGrafter"/>
</dbReference>
<organism evidence="8 9">
    <name type="scientific">Noviherbaspirillum pedocola</name>
    <dbReference type="NCBI Taxonomy" id="2801341"/>
    <lineage>
        <taxon>Bacteria</taxon>
        <taxon>Pseudomonadati</taxon>
        <taxon>Pseudomonadota</taxon>
        <taxon>Betaproteobacteria</taxon>
        <taxon>Burkholderiales</taxon>
        <taxon>Oxalobacteraceae</taxon>
        <taxon>Noviherbaspirillum</taxon>
    </lineage>
</organism>
<protein>
    <recommendedName>
        <fullName evidence="3">tRNA (guanine(46)-N(7))-methyltransferase</fullName>
        <ecNumber evidence="3">2.1.1.33</ecNumber>
    </recommendedName>
</protein>
<evidence type="ECO:0000256" key="6">
    <source>
        <dbReference type="ARBA" id="ARBA00022691"/>
    </source>
</evidence>
<dbReference type="InterPro" id="IPR029063">
    <property type="entry name" value="SAM-dependent_MTases_sf"/>
</dbReference>
<evidence type="ECO:0000313" key="9">
    <source>
        <dbReference type="Proteomes" id="UP000622890"/>
    </source>
</evidence>
<evidence type="ECO:0000256" key="5">
    <source>
        <dbReference type="ARBA" id="ARBA00022679"/>
    </source>
</evidence>
<comment type="catalytic activity">
    <reaction evidence="1">
        <text>guanosine(46) in tRNA + S-adenosyl-L-methionine = N(7)-methylguanosine(46) in tRNA + S-adenosyl-L-homocysteine</text>
        <dbReference type="Rhea" id="RHEA:42708"/>
        <dbReference type="Rhea" id="RHEA-COMP:10188"/>
        <dbReference type="Rhea" id="RHEA-COMP:10189"/>
        <dbReference type="ChEBI" id="CHEBI:57856"/>
        <dbReference type="ChEBI" id="CHEBI:59789"/>
        <dbReference type="ChEBI" id="CHEBI:74269"/>
        <dbReference type="ChEBI" id="CHEBI:74480"/>
        <dbReference type="EC" id="2.1.1.33"/>
    </reaction>
</comment>
<evidence type="ECO:0000256" key="1">
    <source>
        <dbReference type="ARBA" id="ARBA00000142"/>
    </source>
</evidence>
<dbReference type="CDD" id="cd02440">
    <property type="entry name" value="AdoMet_MTases"/>
    <property type="match status" value="1"/>
</dbReference>
<evidence type="ECO:0000256" key="2">
    <source>
        <dbReference type="ARBA" id="ARBA00003015"/>
    </source>
</evidence>
<keyword evidence="6" id="KW-0949">S-adenosyl-L-methionine</keyword>
<keyword evidence="7" id="KW-0819">tRNA processing</keyword>
<dbReference type="EC" id="2.1.1.33" evidence="3"/>
<proteinExistence type="predicted"/>
<evidence type="ECO:0000313" key="8">
    <source>
        <dbReference type="EMBL" id="MBK4736488.1"/>
    </source>
</evidence>
<dbReference type="AlphaFoldDB" id="A0A934SW46"/>
<dbReference type="PROSITE" id="PS51625">
    <property type="entry name" value="SAM_MT_TRMB"/>
    <property type="match status" value="1"/>
</dbReference>
<evidence type="ECO:0000256" key="4">
    <source>
        <dbReference type="ARBA" id="ARBA00022603"/>
    </source>
</evidence>
<sequence>MHANSSPIASSQDGIHDKLYAQVARHAATSFRKPYSPPTRKAFDASFQAWQASGCKPLILDSGCGVGLSTLHLATRHPDHFVIGVDQSADRLSRQVRWEGAMPQNCLRVRADLVDFWRLMLESPLRPEAHYLLYPNPWPKKQHLTRRWHGHPVFPAMVALGGRFECRSNWRIYVEECAAALAQLSGQQIEVESWNPIDPITPFERKYLDSGHGLWRCRARLAAVAPTAMPGTGSAIFTAEQ</sequence>
<keyword evidence="9" id="KW-1185">Reference proteome</keyword>
<dbReference type="GO" id="GO:0008176">
    <property type="term" value="F:tRNA (guanine(46)-N7)-methyltransferase activity"/>
    <property type="evidence" value="ECO:0007669"/>
    <property type="project" value="UniProtKB-EC"/>
</dbReference>